<dbReference type="KEGG" id="vg:60321040"/>
<accession>A0A5P8D9C2</accession>
<dbReference type="RefSeq" id="YP_009949634.1">
    <property type="nucleotide sequence ID" value="NC_051582.1"/>
</dbReference>
<evidence type="ECO:0000313" key="2">
    <source>
        <dbReference type="EMBL" id="QFP94690.1"/>
    </source>
</evidence>
<keyword evidence="3" id="KW-1185">Reference proteome</keyword>
<organism evidence="2 3">
    <name type="scientific">Mycobacterium phage LilMcDreamy</name>
    <dbReference type="NCBI Taxonomy" id="2652422"/>
    <lineage>
        <taxon>Viruses</taxon>
        <taxon>Duplodnaviria</taxon>
        <taxon>Heunggongvirae</taxon>
        <taxon>Uroviricota</taxon>
        <taxon>Caudoviricetes</taxon>
        <taxon>Bclasvirinae</taxon>
        <taxon>Lilmcdreamyvirus</taxon>
        <taxon>Lilmcdreamyvirus lilmcdreamy</taxon>
    </lineage>
</organism>
<proteinExistence type="predicted"/>
<evidence type="ECO:0000313" key="3">
    <source>
        <dbReference type="Proteomes" id="UP000325405"/>
    </source>
</evidence>
<protein>
    <submittedName>
        <fullName evidence="2">Uncharacterized protein</fullName>
    </submittedName>
</protein>
<feature type="region of interest" description="Disordered" evidence="1">
    <location>
        <begin position="167"/>
        <end position="206"/>
    </location>
</feature>
<dbReference type="Proteomes" id="UP000325405">
    <property type="component" value="Segment"/>
</dbReference>
<reference evidence="2 3" key="1">
    <citation type="submission" date="2019-08" db="EMBL/GenBank/DDBJ databases">
        <authorList>
            <person name="Lippold A."/>
            <person name="Marlatt M."/>
            <person name="Cooper K."/>
            <person name="Frohnapfel E."/>
            <person name="Glenski M."/>
            <person name="Johnson H."/>
            <person name="Johnson K."/>
            <person name="Tjaden E."/>
            <person name="Troeh S."/>
            <person name="Hayes S."/>
            <person name="Ettinger A.-S.H."/>
            <person name="Ettinger W.F."/>
            <person name="Haydock J."/>
            <person name="Anders K.R."/>
            <person name="Garlena R.A."/>
            <person name="Russell D.A."/>
            <person name="Pope W.H."/>
            <person name="Jacobs-Sera D."/>
            <person name="Hatfull G.F."/>
        </authorList>
    </citation>
    <scope>NUCLEOTIDE SEQUENCE [LARGE SCALE GENOMIC DNA]</scope>
</reference>
<feature type="compositionally biased region" description="Polar residues" evidence="1">
    <location>
        <begin position="1"/>
        <end position="10"/>
    </location>
</feature>
<name>A0A5P8D9C2_9CAUD</name>
<feature type="region of interest" description="Disordered" evidence="1">
    <location>
        <begin position="1"/>
        <end position="20"/>
    </location>
</feature>
<dbReference type="EMBL" id="MN284893">
    <property type="protein sequence ID" value="QFP94690.1"/>
    <property type="molecule type" value="Genomic_DNA"/>
</dbReference>
<evidence type="ECO:0000256" key="1">
    <source>
        <dbReference type="SAM" id="MobiDB-lite"/>
    </source>
</evidence>
<sequence length="206" mass="22341">MTTAETTGPTSAIDEPSISHTSELVERHRITIPEGAVGDPVAVARLHAEAYARARGFELRPGSLQVLMRNSTSPFREPTFMGVAFDVVVGKGDLHLDQRTPGKLDRWRWSGGAFDWWRDIFNRADGREGRLLTLVDDNGRRRQGRITGIRPGPIPGTASLEGEFTDGLSPNGFAGFGNPKSLGDPTREPGTWAGPDALRGEGLDPL</sequence>
<gene>
    <name evidence="2" type="primary">70</name>
    <name evidence="2" type="ORF">SEA_LILMCDREAMY_70</name>
</gene>
<dbReference type="GeneID" id="60321040"/>